<accession>A0ABY4MUN3</accession>
<evidence type="ECO:0000313" key="3">
    <source>
        <dbReference type="EMBL" id="UQN14094.1"/>
    </source>
</evidence>
<dbReference type="Pfam" id="PF03551">
    <property type="entry name" value="PadR"/>
    <property type="match status" value="1"/>
</dbReference>
<dbReference type="PANTHER" id="PTHR43252">
    <property type="entry name" value="TRANSCRIPTIONAL REGULATOR YQJI"/>
    <property type="match status" value="1"/>
</dbReference>
<dbReference type="InterPro" id="IPR018309">
    <property type="entry name" value="Tscrpt_reg_PadR_C"/>
</dbReference>
<dbReference type="Pfam" id="PF10400">
    <property type="entry name" value="Vir_act_alpha_C"/>
    <property type="match status" value="1"/>
</dbReference>
<reference evidence="3" key="1">
    <citation type="submission" date="2022-05" db="EMBL/GenBank/DDBJ databases">
        <title>Complete genome sequence of toluene-degrading Gulosibacter sediminis strain ACHW.36C.</title>
        <authorList>
            <person name="Wai A.C."/>
            <person name="Lai G.K."/>
            <person name="Griffin S.D."/>
            <person name="Leung F.C."/>
        </authorList>
    </citation>
    <scope>NUCLEOTIDE SEQUENCE [LARGE SCALE GENOMIC DNA]</scope>
    <source>
        <strain evidence="3">ACHW.36C</strain>
    </source>
</reference>
<dbReference type="Gene3D" id="6.10.140.190">
    <property type="match status" value="1"/>
</dbReference>
<dbReference type="Gene3D" id="1.10.10.10">
    <property type="entry name" value="Winged helix-like DNA-binding domain superfamily/Winged helix DNA-binding domain"/>
    <property type="match status" value="1"/>
</dbReference>
<name>A0ABY4MUN3_9MICO</name>
<gene>
    <name evidence="3" type="ORF">M3M28_08500</name>
</gene>
<feature type="domain" description="Transcription regulator PadR C-terminal" evidence="2">
    <location>
        <begin position="95"/>
        <end position="168"/>
    </location>
</feature>
<evidence type="ECO:0000259" key="1">
    <source>
        <dbReference type="Pfam" id="PF03551"/>
    </source>
</evidence>
<dbReference type="EMBL" id="CP097160">
    <property type="protein sequence ID" value="UQN14094.1"/>
    <property type="molecule type" value="Genomic_DNA"/>
</dbReference>
<dbReference type="InterPro" id="IPR036388">
    <property type="entry name" value="WH-like_DNA-bd_sf"/>
</dbReference>
<dbReference type="PANTHER" id="PTHR43252:SF6">
    <property type="entry name" value="NEGATIVE TRANSCRIPTION REGULATOR PADR"/>
    <property type="match status" value="1"/>
</dbReference>
<sequence length="178" mass="19607">MSVELQHAILGLLSLRPMSGYDLGRAFAGSVAHFWHADQSQIYRTLGRLDKAGLIDTTLIPQTGKPDRKEHTITDAGRDELERWLRSPLETEQAKEPFLARLFFAAPLGAQAVLALLDERRAQAEDLIASLRAIPTHGDDLAARLRTATLRNGIAQAEAELTWLNELTIELTNDGTSA</sequence>
<dbReference type="InterPro" id="IPR036390">
    <property type="entry name" value="WH_DNA-bd_sf"/>
</dbReference>
<dbReference type="InterPro" id="IPR005149">
    <property type="entry name" value="Tscrpt_reg_PadR_N"/>
</dbReference>
<feature type="domain" description="Transcription regulator PadR N-terminal" evidence="1">
    <location>
        <begin position="9"/>
        <end position="82"/>
    </location>
</feature>
<organism evidence="3">
    <name type="scientific">Gulosibacter sediminis</name>
    <dbReference type="NCBI Taxonomy" id="1729695"/>
    <lineage>
        <taxon>Bacteria</taxon>
        <taxon>Bacillati</taxon>
        <taxon>Actinomycetota</taxon>
        <taxon>Actinomycetes</taxon>
        <taxon>Micrococcales</taxon>
        <taxon>Microbacteriaceae</taxon>
        <taxon>Gulosibacter</taxon>
    </lineage>
</organism>
<proteinExistence type="predicted"/>
<evidence type="ECO:0000259" key="2">
    <source>
        <dbReference type="Pfam" id="PF10400"/>
    </source>
</evidence>
<dbReference type="SUPFAM" id="SSF46785">
    <property type="entry name" value="Winged helix' DNA-binding domain"/>
    <property type="match status" value="1"/>
</dbReference>
<protein>
    <submittedName>
        <fullName evidence="3">PadR family transcriptional regulator</fullName>
    </submittedName>
</protein>